<evidence type="ECO:0000313" key="1">
    <source>
        <dbReference type="EMBL" id="QBZ66377.1"/>
    </source>
</evidence>
<feature type="non-terminal residue" evidence="1">
    <location>
        <position position="1"/>
    </location>
</feature>
<protein>
    <submittedName>
        <fullName evidence="1">Uncharacterized protein</fullName>
    </submittedName>
</protein>
<feature type="non-terminal residue" evidence="1">
    <location>
        <position position="46"/>
    </location>
</feature>
<gene>
    <name evidence="1" type="ORF">PoMZ_13352</name>
</gene>
<name>A0A4P7NUX4_PYROR</name>
<reference evidence="1 2" key="1">
    <citation type="journal article" date="2019" name="Mol. Biol. Evol.">
        <title>Blast fungal genomes show frequent chromosomal changes, gene gains and losses, and effector gene turnover.</title>
        <authorList>
            <person name="Gomez Luciano L.B."/>
            <person name="Jason Tsai I."/>
            <person name="Chuma I."/>
            <person name="Tosa Y."/>
            <person name="Chen Y.H."/>
            <person name="Li J.Y."/>
            <person name="Li M.Y."/>
            <person name="Jade Lu M.Y."/>
            <person name="Nakayashiki H."/>
            <person name="Li W.H."/>
        </authorList>
    </citation>
    <scope>NUCLEOTIDE SEQUENCE [LARGE SCALE GENOMIC DNA]</scope>
    <source>
        <strain evidence="1">MZ5-1-6</strain>
    </source>
</reference>
<dbReference type="Proteomes" id="UP000294847">
    <property type="component" value="Chromosome 7"/>
</dbReference>
<sequence>AVSLTIRFLIPSAACSTSRITYTLKLPTYLPTLPTFPRSLGRYLST</sequence>
<accession>A0A4P7NUX4</accession>
<dbReference type="AlphaFoldDB" id="A0A4P7NUX4"/>
<proteinExistence type="predicted"/>
<dbReference type="EMBL" id="CP034210">
    <property type="protein sequence ID" value="QBZ66377.1"/>
    <property type="molecule type" value="Genomic_DNA"/>
</dbReference>
<organism evidence="1 2">
    <name type="scientific">Pyricularia oryzae</name>
    <name type="common">Rice blast fungus</name>
    <name type="synonym">Magnaporthe oryzae</name>
    <dbReference type="NCBI Taxonomy" id="318829"/>
    <lineage>
        <taxon>Eukaryota</taxon>
        <taxon>Fungi</taxon>
        <taxon>Dikarya</taxon>
        <taxon>Ascomycota</taxon>
        <taxon>Pezizomycotina</taxon>
        <taxon>Sordariomycetes</taxon>
        <taxon>Sordariomycetidae</taxon>
        <taxon>Magnaporthales</taxon>
        <taxon>Pyriculariaceae</taxon>
        <taxon>Pyricularia</taxon>
    </lineage>
</organism>
<evidence type="ECO:0000313" key="2">
    <source>
        <dbReference type="Proteomes" id="UP000294847"/>
    </source>
</evidence>